<dbReference type="SUPFAM" id="SSF56281">
    <property type="entry name" value="Metallo-hydrolase/oxidoreductase"/>
    <property type="match status" value="1"/>
</dbReference>
<organism evidence="2 3">
    <name type="scientific">Abyssobacteria bacterium (strain SURF_5)</name>
    <dbReference type="NCBI Taxonomy" id="2093360"/>
    <lineage>
        <taxon>Bacteria</taxon>
        <taxon>Pseudomonadati</taxon>
        <taxon>Candidatus Hydrogenedentota</taxon>
        <taxon>Candidatus Abyssobacteria</taxon>
    </lineage>
</organism>
<dbReference type="GO" id="GO:0016787">
    <property type="term" value="F:hydrolase activity"/>
    <property type="evidence" value="ECO:0007669"/>
    <property type="project" value="UniProtKB-KW"/>
</dbReference>
<evidence type="ECO:0000313" key="2">
    <source>
        <dbReference type="EMBL" id="RJP16619.1"/>
    </source>
</evidence>
<accession>A0A3A4NAA3</accession>
<reference evidence="2 3" key="1">
    <citation type="journal article" date="2017" name="ISME J.">
        <title>Energy and carbon metabolisms in a deep terrestrial subsurface fluid microbial community.</title>
        <authorList>
            <person name="Momper L."/>
            <person name="Jungbluth S.P."/>
            <person name="Lee M.D."/>
            <person name="Amend J.P."/>
        </authorList>
    </citation>
    <scope>NUCLEOTIDE SEQUENCE [LARGE SCALE GENOMIC DNA]</scope>
    <source>
        <strain evidence="2">SURF_5</strain>
    </source>
</reference>
<dbReference type="InterPro" id="IPR001279">
    <property type="entry name" value="Metallo-B-lactamas"/>
</dbReference>
<name>A0A3A4NAA3_ABYX5</name>
<dbReference type="Gene3D" id="3.60.15.10">
    <property type="entry name" value="Ribonuclease Z/Hydroxyacylglutathione hydrolase-like"/>
    <property type="match status" value="1"/>
</dbReference>
<protein>
    <submittedName>
        <fullName evidence="2">MBL fold metallo-hydrolase</fullName>
    </submittedName>
</protein>
<evidence type="ECO:0000313" key="3">
    <source>
        <dbReference type="Proteomes" id="UP000265882"/>
    </source>
</evidence>
<proteinExistence type="predicted"/>
<dbReference type="Pfam" id="PF12706">
    <property type="entry name" value="Lactamase_B_2"/>
    <property type="match status" value="1"/>
</dbReference>
<feature type="domain" description="Metallo-beta-lactamase" evidence="1">
    <location>
        <begin position="7"/>
        <end position="202"/>
    </location>
</feature>
<dbReference type="InterPro" id="IPR036866">
    <property type="entry name" value="RibonucZ/Hydroxyglut_hydro"/>
</dbReference>
<dbReference type="PANTHER" id="PTHR43546">
    <property type="entry name" value="UPF0173 METAL-DEPENDENT HYDROLASE MJ1163-RELATED"/>
    <property type="match status" value="1"/>
</dbReference>
<comment type="caution">
    <text evidence="2">The sequence shown here is derived from an EMBL/GenBank/DDBJ whole genome shotgun (WGS) entry which is preliminary data.</text>
</comment>
<dbReference type="SMART" id="SM00849">
    <property type="entry name" value="Lactamase_B"/>
    <property type="match status" value="1"/>
</dbReference>
<gene>
    <name evidence="2" type="ORF">C4520_18475</name>
</gene>
<dbReference type="InterPro" id="IPR050114">
    <property type="entry name" value="UPF0173_UPF0282_UlaG_hydrolase"/>
</dbReference>
<evidence type="ECO:0000259" key="1">
    <source>
        <dbReference type="SMART" id="SM00849"/>
    </source>
</evidence>
<keyword evidence="2" id="KW-0378">Hydrolase</keyword>
<sequence>MKIFAVGHSTFKLELNGQVIFTDPWFGTSGFVNRLFARRIFPVGVRAKSIERCDLMLVSHGHIDHVCQEAFAVARRLNSLVIGPPGIILRARRARVPHVHDLSPGGVIKRGDITITGVPAVHPLSRNALGYLLEGERSIYFSGDTRFDWGIVEFLKDRAIDVAILQVSCAFYPWLNGADGMDVNYAEELAKAIRPKYVIPMHFDCAGKYVDLIAGKRVTEYDLELENSLERFRRRLLSHGIGCGILYSGQTVNL</sequence>
<dbReference type="Proteomes" id="UP000265882">
    <property type="component" value="Unassembled WGS sequence"/>
</dbReference>
<dbReference type="EMBL" id="QZKU01000127">
    <property type="protein sequence ID" value="RJP16619.1"/>
    <property type="molecule type" value="Genomic_DNA"/>
</dbReference>
<dbReference type="PANTHER" id="PTHR43546:SF8">
    <property type="entry name" value="METALLO-BETA-LACTAMASE DOMAIN-CONTAINING PROTEIN"/>
    <property type="match status" value="1"/>
</dbReference>
<dbReference type="AlphaFoldDB" id="A0A3A4NAA3"/>